<feature type="transmembrane region" description="Helical" evidence="1">
    <location>
        <begin position="121"/>
        <end position="140"/>
    </location>
</feature>
<reference evidence="3 4" key="1">
    <citation type="submission" date="2020-08" db="EMBL/GenBank/DDBJ databases">
        <title>Genome public.</title>
        <authorList>
            <person name="Liu C."/>
            <person name="Sun Q."/>
        </authorList>
    </citation>
    <scope>NUCLEOTIDE SEQUENCE [LARGE SCALE GENOMIC DNA]</scope>
    <source>
        <strain evidence="3 4">BX1</strain>
    </source>
</reference>
<protein>
    <submittedName>
        <fullName evidence="3">Tripartite tricarboxylate transporter TctB family protein</fullName>
    </submittedName>
</protein>
<dbReference type="Proteomes" id="UP000658131">
    <property type="component" value="Unassembled WGS sequence"/>
</dbReference>
<feature type="transmembrane region" description="Helical" evidence="1">
    <location>
        <begin position="35"/>
        <end position="53"/>
    </location>
</feature>
<sequence length="154" mass="17246">MKKVLHHDIYIGGILMAFAAFFFILTGEFPKESSYFPRFFTCALILISALIIWQGVQKTRLLQQGEDAESGDAPITGRELRQPMIGLIGIVAYIAAISLIGFFVSTGLFLLAYMWCLKIRSIPMLLISTLAVEVFIYVLFVMQLKLTMPAGILF</sequence>
<keyword evidence="1" id="KW-1133">Transmembrane helix</keyword>
<dbReference type="RefSeq" id="WP_262398970.1">
    <property type="nucleotide sequence ID" value="NZ_JACRTB010000003.1"/>
</dbReference>
<evidence type="ECO:0000313" key="3">
    <source>
        <dbReference type="EMBL" id="MBC8575325.1"/>
    </source>
</evidence>
<proteinExistence type="predicted"/>
<keyword evidence="1" id="KW-0812">Transmembrane</keyword>
<dbReference type="InterPro" id="IPR009936">
    <property type="entry name" value="DUF1468"/>
</dbReference>
<keyword evidence="1" id="KW-0472">Membrane</keyword>
<accession>A0ABR7NG16</accession>
<evidence type="ECO:0000259" key="2">
    <source>
        <dbReference type="Pfam" id="PF07331"/>
    </source>
</evidence>
<feature type="transmembrane region" description="Helical" evidence="1">
    <location>
        <begin position="9"/>
        <end position="29"/>
    </location>
</feature>
<evidence type="ECO:0000256" key="1">
    <source>
        <dbReference type="SAM" id="Phobius"/>
    </source>
</evidence>
<keyword evidence="4" id="KW-1185">Reference proteome</keyword>
<name>A0ABR7NG16_9FIRM</name>
<feature type="domain" description="DUF1468" evidence="2">
    <location>
        <begin position="11"/>
        <end position="149"/>
    </location>
</feature>
<dbReference type="Pfam" id="PF07331">
    <property type="entry name" value="TctB"/>
    <property type="match status" value="1"/>
</dbReference>
<comment type="caution">
    <text evidence="3">The sequence shown here is derived from an EMBL/GenBank/DDBJ whole genome shotgun (WGS) entry which is preliminary data.</text>
</comment>
<dbReference type="EMBL" id="JACRTB010000003">
    <property type="protein sequence ID" value="MBC8575325.1"/>
    <property type="molecule type" value="Genomic_DNA"/>
</dbReference>
<organism evidence="3 4">
    <name type="scientific">Yanshouia hominis</name>
    <dbReference type="NCBI Taxonomy" id="2763673"/>
    <lineage>
        <taxon>Bacteria</taxon>
        <taxon>Bacillati</taxon>
        <taxon>Bacillota</taxon>
        <taxon>Clostridia</taxon>
        <taxon>Eubacteriales</taxon>
        <taxon>Oscillospiraceae</taxon>
        <taxon>Yanshouia</taxon>
    </lineage>
</organism>
<evidence type="ECO:0000313" key="4">
    <source>
        <dbReference type="Proteomes" id="UP000658131"/>
    </source>
</evidence>
<gene>
    <name evidence="3" type="ORF">H8717_02715</name>
</gene>
<feature type="transmembrane region" description="Helical" evidence="1">
    <location>
        <begin position="87"/>
        <end position="115"/>
    </location>
</feature>